<dbReference type="Proteomes" id="UP000219612">
    <property type="component" value="Unassembled WGS sequence"/>
</dbReference>
<dbReference type="Pfam" id="PF13020">
    <property type="entry name" value="NOV_C"/>
    <property type="match status" value="1"/>
</dbReference>
<organism evidence="2 3">
    <name type="scientific">Paractinoplanes atraurantiacus</name>
    <dbReference type="NCBI Taxonomy" id="1036182"/>
    <lineage>
        <taxon>Bacteria</taxon>
        <taxon>Bacillati</taxon>
        <taxon>Actinomycetota</taxon>
        <taxon>Actinomycetes</taxon>
        <taxon>Micromonosporales</taxon>
        <taxon>Micromonosporaceae</taxon>
        <taxon>Paractinoplanes</taxon>
    </lineage>
</organism>
<protein>
    <recommendedName>
        <fullName evidence="1">Protein NO VEIN C-terminal domain-containing protein</fullName>
    </recommendedName>
</protein>
<gene>
    <name evidence="2" type="ORF">SAMN05421748_10194</name>
</gene>
<accession>A0A285EY47</accession>
<dbReference type="InterPro" id="IPR024975">
    <property type="entry name" value="NOV_C"/>
</dbReference>
<evidence type="ECO:0000313" key="2">
    <source>
        <dbReference type="EMBL" id="SNY03980.1"/>
    </source>
</evidence>
<dbReference type="AlphaFoldDB" id="A0A285EY47"/>
<feature type="domain" description="Protein NO VEIN C-terminal" evidence="1">
    <location>
        <begin position="174"/>
        <end position="225"/>
    </location>
</feature>
<proteinExistence type="predicted"/>
<reference evidence="2 3" key="1">
    <citation type="submission" date="2017-09" db="EMBL/GenBank/DDBJ databases">
        <authorList>
            <person name="Ehlers B."/>
            <person name="Leendertz F.H."/>
        </authorList>
    </citation>
    <scope>NUCLEOTIDE SEQUENCE [LARGE SCALE GENOMIC DNA]</scope>
    <source>
        <strain evidence="2 3">CGMCC 4.6857</strain>
    </source>
</reference>
<dbReference type="EMBL" id="OBDY01000001">
    <property type="protein sequence ID" value="SNY03980.1"/>
    <property type="molecule type" value="Genomic_DNA"/>
</dbReference>
<evidence type="ECO:0000313" key="3">
    <source>
        <dbReference type="Proteomes" id="UP000219612"/>
    </source>
</evidence>
<name>A0A285EY47_9ACTN</name>
<evidence type="ECO:0000259" key="1">
    <source>
        <dbReference type="Pfam" id="PF13020"/>
    </source>
</evidence>
<dbReference type="OrthoDB" id="5114855at2"/>
<sequence>MTWPRFWDTCRVLPERTLRAALRWLYLLSRSSYDQAAALIRADPAYADLTRTQYATALDWLVFMKLVADSEQGFVLIGRAAQSAPGSFARVLLGATLQKAQPPWLAEADSYVSKPDDMPSDLAHVANALGLPEEEAVLTVRQVHRKIDLAERARIGLAGESALMLLLNTVAPGSARHVALQSDGLGYDIELSDGRAVWHLEVKSTNRRGRLVIFLSRHEYEIAQLDPAWRLVTIGLTEDGTIGAVGTVPTAVLVTKAPADNTATARWESARYTLGPQDIVGGLPFLDLEIPVTPPGRFDWMPS</sequence>
<keyword evidence="3" id="KW-1185">Reference proteome</keyword>